<evidence type="ECO:0000256" key="1">
    <source>
        <dbReference type="PROSITE-ProRule" id="PRU00175"/>
    </source>
</evidence>
<dbReference type="Pfam" id="PF00400">
    <property type="entry name" value="WD40"/>
    <property type="match status" value="1"/>
</dbReference>
<dbReference type="PANTHER" id="PTHR12616:SF8">
    <property type="entry name" value="VACUOLAR PROTEIN SORTING-ASSOCIATED PROTEIN 8 HOMOLOG"/>
    <property type="match status" value="1"/>
</dbReference>
<keyword evidence="1" id="KW-0863">Zinc-finger</keyword>
<accession>A0ABR2H589</accession>
<keyword evidence="1" id="KW-0479">Metal-binding</keyword>
<keyword evidence="4" id="KW-1185">Reference proteome</keyword>
<dbReference type="InterPro" id="IPR015943">
    <property type="entry name" value="WD40/YVTN_repeat-like_dom_sf"/>
</dbReference>
<dbReference type="InterPro" id="IPR036322">
    <property type="entry name" value="WD40_repeat_dom_sf"/>
</dbReference>
<dbReference type="InterPro" id="IPR013083">
    <property type="entry name" value="Znf_RING/FYVE/PHD"/>
</dbReference>
<evidence type="ECO:0000313" key="3">
    <source>
        <dbReference type="EMBL" id="KAK8841402.1"/>
    </source>
</evidence>
<dbReference type="InterPro" id="IPR045111">
    <property type="entry name" value="Vps41/Vps8"/>
</dbReference>
<comment type="caution">
    <text evidence="3">The sequence shown here is derived from an EMBL/GenBank/DDBJ whole genome shotgun (WGS) entry which is preliminary data.</text>
</comment>
<organism evidence="3 4">
    <name type="scientific">Tritrichomonas musculus</name>
    <dbReference type="NCBI Taxonomy" id="1915356"/>
    <lineage>
        <taxon>Eukaryota</taxon>
        <taxon>Metamonada</taxon>
        <taxon>Parabasalia</taxon>
        <taxon>Tritrichomonadida</taxon>
        <taxon>Tritrichomonadidae</taxon>
        <taxon>Tritrichomonas</taxon>
    </lineage>
</organism>
<dbReference type="PROSITE" id="PS50089">
    <property type="entry name" value="ZF_RING_2"/>
    <property type="match status" value="1"/>
</dbReference>
<dbReference type="CDD" id="cd16448">
    <property type="entry name" value="RING-H2"/>
    <property type="match status" value="1"/>
</dbReference>
<reference evidence="3 4" key="1">
    <citation type="submission" date="2024-04" db="EMBL/GenBank/DDBJ databases">
        <title>Tritrichomonas musculus Genome.</title>
        <authorList>
            <person name="Alves-Ferreira E."/>
            <person name="Grigg M."/>
            <person name="Lorenzi H."/>
            <person name="Galac M."/>
        </authorList>
    </citation>
    <scope>NUCLEOTIDE SEQUENCE [LARGE SCALE GENOMIC DNA]</scope>
    <source>
        <strain evidence="3 4">EAF2021</strain>
    </source>
</reference>
<dbReference type="EMBL" id="JAPFFF010000041">
    <property type="protein sequence ID" value="KAK8841402.1"/>
    <property type="molecule type" value="Genomic_DNA"/>
</dbReference>
<dbReference type="Gene3D" id="3.30.40.10">
    <property type="entry name" value="Zinc/RING finger domain, C3HC4 (zinc finger)"/>
    <property type="match status" value="1"/>
</dbReference>
<dbReference type="InterPro" id="IPR001841">
    <property type="entry name" value="Znf_RING"/>
</dbReference>
<feature type="domain" description="RING-type" evidence="2">
    <location>
        <begin position="1166"/>
        <end position="1203"/>
    </location>
</feature>
<protein>
    <recommendedName>
        <fullName evidence="2">RING-type domain-containing protein</fullName>
    </recommendedName>
</protein>
<dbReference type="SMART" id="SM00320">
    <property type="entry name" value="WD40"/>
    <property type="match status" value="2"/>
</dbReference>
<evidence type="ECO:0000313" key="4">
    <source>
        <dbReference type="Proteomes" id="UP001470230"/>
    </source>
</evidence>
<sequence>MSSDIIINTFPKFKECCDSLGITSIFAAANNGSRFVFAVNGLFPISFDIETNDISVFQFKSRKQESKQRDPLCIDISDDSKYVATGYADGSIALWSIEHNYTFVKSFQKLHTNPITQIKFGPNSNYIFASDTKGLTTIISILSISVASLGMHTFKESSIYQGKLPVQNLIISRSNGPFPIGFIIFPTYYVCFDLDGILSSTFQSTKDVHLIESETFFDPPSLALFPRTSDYFLTVSTGKSFKLLQVWSYDKTIPLINDFECSSQSGAICFSEFISNSLIVITTSNGLMELITTNGIIVCSSTSERLKELLNAIRSVLCHNEKVILVTNESVYSLSFESWDEMILKYVKEGKFTLAFQSLSEINLDLNRNLVGIPSNLSIRRRKVIELGEKLLDEYFKGTFESNDDQNCSEKVASIAMYTTTLGISDYLITKIAALYEENGKFADFFNGIQRGTMKNFSMFLTPQFLRKLLQFVASSDDRKKMDETEEMLITLNYQENQVLPVITVASEFHLLKLIKHLFLNFLNDAISPCQFFYENGRLVEYYDFIFSYKPITVSDSYQNLESIFLDDEESLFIAQKSLIVWLLLPDTETGEFARLKSLFSGDWKKASLFTNRIISMLPIRFSFFDTIQVETFVEAVLMTIEDVEYDKCEKILDQILPILPAKEIQITGRSIKHIFRWCFTTPVVSERMQEKTVKSPKNGRASSTKSHNYLLYLTNGDNDVDVIPPPPSIRENVFEMANEAFPNVVPNKYLISWCERAGFLKFIQNYYLPKKEYGKIISSMLMNDEIRPLIFDFIEENIKRPNNNTKNAQQNHDSNSGVDKEKMKVAILQNAFALLLLDPDRFVMIIETYYQDMHNAILETLNRKPHKLVYLNSLIDVVGQQGLTTEWANMIFQLSLDYDPDHAYYFLTEHINDVDLNVVERLSEKYNRVDCLVQIKIYNQQFREAIVQIGQEIERKLLNFIESDCDANPASIDELCDISSPPAVNQTTTTAKQILNQKSCNVKNSNSNNNSSPSSLKKLKEPMDMIRVAIKLLQSRSTDKDIAIQWQKMYLYFQFPMYHAAQKSKEDESKANIQNCVSLMFSFFIVSSLDSISAHHALCILCLHFSVLELSQYNNIYANIFSRIHYQKNLLRSLDEMLMIDTMSLIDNVYKKKSKGIKSQLYVQCCTCQEPLSKSSDLFNIFPCGHCYHLRCITSNKCPLCDGSFVPQPTSVNLETNKKLTTRQVQFLDRRINFALRKNFGEEAESAQTANSVFFNNNNSLNYGTNIEEAEKKTFTLTDMIPPPNVITIKLDDDDQEEGDS</sequence>
<dbReference type="Gene3D" id="2.130.10.10">
    <property type="entry name" value="YVTN repeat-like/Quinoprotein amine dehydrogenase"/>
    <property type="match status" value="1"/>
</dbReference>
<dbReference type="PANTHER" id="PTHR12616">
    <property type="entry name" value="VACUOLAR PROTEIN SORTING VPS41"/>
    <property type="match status" value="1"/>
</dbReference>
<keyword evidence="1" id="KW-0862">Zinc</keyword>
<name>A0ABR2H589_9EUKA</name>
<dbReference type="SUPFAM" id="SSF57850">
    <property type="entry name" value="RING/U-box"/>
    <property type="match status" value="1"/>
</dbReference>
<dbReference type="SUPFAM" id="SSF50978">
    <property type="entry name" value="WD40 repeat-like"/>
    <property type="match status" value="1"/>
</dbReference>
<gene>
    <name evidence="3" type="ORF">M9Y10_027019</name>
</gene>
<evidence type="ECO:0000259" key="2">
    <source>
        <dbReference type="PROSITE" id="PS50089"/>
    </source>
</evidence>
<dbReference type="InterPro" id="IPR001680">
    <property type="entry name" value="WD40_rpt"/>
</dbReference>
<proteinExistence type="predicted"/>
<dbReference type="Proteomes" id="UP001470230">
    <property type="component" value="Unassembled WGS sequence"/>
</dbReference>